<feature type="binding site" evidence="4">
    <location>
        <begin position="226"/>
        <end position="227"/>
    </location>
    <ligand>
        <name>D-glyceraldehyde 3-phosphate</name>
        <dbReference type="ChEBI" id="CHEBI:59776"/>
    </ligand>
</feature>
<sequence length="349" mass="38122">MSIKLAINGFGRIGRQTLRALLEKYSKGETSLEEIELVAVNDLTDPKTLAHLLKYDSVYGILPNRVSFSTETKDKSFAGEIYVDNLSFGVISEPEPKKLPWKKLAVDVVIESTGRFTDREGAKAHLEAGAKKVIISAPAKGSGVGTYVIGVNMDELSPRENIISNASCTTNCIAPIMKIMHEKFSIKKSLMTTTHAYTADQSLVDGPHRDLRRARGAAINTIPTTTGAAIAATETIPELKGKFDGLSVRVPVPVGSLSDITMLVGREATVDEINKAIIEECEKPHWQGIITYTNEPIVSSDIIGNSHSAIVDLSLTQVVDKTLVKVVAWYDNEWGYSHRMIEQVIKVSK</sequence>
<evidence type="ECO:0000256" key="6">
    <source>
        <dbReference type="PIRSR" id="PIRSR000149-4"/>
    </source>
</evidence>
<dbReference type="GO" id="GO:0051287">
    <property type="term" value="F:NAD binding"/>
    <property type="evidence" value="ECO:0007669"/>
    <property type="project" value="InterPro"/>
</dbReference>
<evidence type="ECO:0000256" key="1">
    <source>
        <dbReference type="ARBA" id="ARBA00007406"/>
    </source>
</evidence>
<name>A0A1V5SFB6_9BACT</name>
<dbReference type="Pfam" id="PF00044">
    <property type="entry name" value="Gp_dh_N"/>
    <property type="match status" value="1"/>
</dbReference>
<evidence type="ECO:0000256" key="2">
    <source>
        <dbReference type="ARBA" id="ARBA00023002"/>
    </source>
</evidence>
<evidence type="ECO:0000256" key="5">
    <source>
        <dbReference type="PIRSR" id="PIRSR000149-3"/>
    </source>
</evidence>
<evidence type="ECO:0000256" key="7">
    <source>
        <dbReference type="RuleBase" id="RU000397"/>
    </source>
</evidence>
<dbReference type="EC" id="1.2.1.-" evidence="8"/>
<dbReference type="GO" id="GO:0006006">
    <property type="term" value="P:glucose metabolic process"/>
    <property type="evidence" value="ECO:0007669"/>
    <property type="project" value="InterPro"/>
</dbReference>
<feature type="binding site" evidence="4">
    <location>
        <position position="198"/>
    </location>
    <ligand>
        <name>D-glyceraldehyde 3-phosphate</name>
        <dbReference type="ChEBI" id="CHEBI:59776"/>
    </ligand>
</feature>
<feature type="binding site" evidence="5">
    <location>
        <position position="42"/>
    </location>
    <ligand>
        <name>NAD(+)</name>
        <dbReference type="ChEBI" id="CHEBI:57540"/>
    </ligand>
</feature>
<feature type="binding site" evidence="5">
    <location>
        <position position="332"/>
    </location>
    <ligand>
        <name>NAD(+)</name>
        <dbReference type="ChEBI" id="CHEBI:57540"/>
    </ligand>
</feature>
<dbReference type="SMART" id="SM00846">
    <property type="entry name" value="Gp_dh_N"/>
    <property type="match status" value="1"/>
</dbReference>
<dbReference type="NCBIfam" id="TIGR01534">
    <property type="entry name" value="GAPDH-I"/>
    <property type="match status" value="1"/>
</dbReference>
<dbReference type="Gene3D" id="3.30.360.10">
    <property type="entry name" value="Dihydrodipicolinate Reductase, domain 2"/>
    <property type="match status" value="1"/>
</dbReference>
<feature type="active site" description="Nucleophile" evidence="3">
    <location>
        <position position="168"/>
    </location>
</feature>
<keyword evidence="2 8" id="KW-0560">Oxidoreductase</keyword>
<dbReference type="Gene3D" id="3.40.50.720">
    <property type="entry name" value="NAD(P)-binding Rossmann-like Domain"/>
    <property type="match status" value="1"/>
</dbReference>
<feature type="binding site" evidence="5">
    <location>
        <begin position="12"/>
        <end position="13"/>
    </location>
    <ligand>
        <name>NAD(+)</name>
        <dbReference type="ChEBI" id="CHEBI:57540"/>
    </ligand>
</feature>
<dbReference type="PIRSF" id="PIRSF000149">
    <property type="entry name" value="GAP_DH"/>
    <property type="match status" value="1"/>
</dbReference>
<dbReference type="CDD" id="cd18126">
    <property type="entry name" value="GAPDH_I_C"/>
    <property type="match status" value="1"/>
</dbReference>
<dbReference type="PROSITE" id="PS00071">
    <property type="entry name" value="GAPDH"/>
    <property type="match status" value="1"/>
</dbReference>
<dbReference type="PRINTS" id="PR00078">
    <property type="entry name" value="G3PDHDRGNASE"/>
</dbReference>
<dbReference type="FunFam" id="3.30.360.10:FF:000002">
    <property type="entry name" value="Glyceraldehyde-3-phosphate dehydrogenase"/>
    <property type="match status" value="1"/>
</dbReference>
<feature type="domain" description="Glyceraldehyde 3-phosphate dehydrogenase NAD(P) binding" evidence="9">
    <location>
        <begin position="3"/>
        <end position="168"/>
    </location>
</feature>
<evidence type="ECO:0000256" key="4">
    <source>
        <dbReference type="PIRSR" id="PIRSR000149-2"/>
    </source>
</evidence>
<dbReference type="GO" id="GO:0050661">
    <property type="term" value="F:NADP binding"/>
    <property type="evidence" value="ECO:0007669"/>
    <property type="project" value="InterPro"/>
</dbReference>
<dbReference type="EMBL" id="MWBO01000008">
    <property type="protein sequence ID" value="OQA53230.1"/>
    <property type="molecule type" value="Genomic_DNA"/>
</dbReference>
<proteinExistence type="inferred from homology"/>
<dbReference type="InterPro" id="IPR006424">
    <property type="entry name" value="Glyceraldehyde-3-P_DH_1"/>
</dbReference>
<dbReference type="InterPro" id="IPR036291">
    <property type="entry name" value="NAD(P)-bd_dom_sf"/>
</dbReference>
<evidence type="ECO:0000256" key="3">
    <source>
        <dbReference type="PIRSR" id="PIRSR000149-1"/>
    </source>
</evidence>
<feature type="binding site" evidence="4">
    <location>
        <position position="249"/>
    </location>
    <ligand>
        <name>D-glyceraldehyde 3-phosphate</name>
        <dbReference type="ChEBI" id="CHEBI:59776"/>
    </ligand>
</feature>
<dbReference type="PANTHER" id="PTHR43148">
    <property type="entry name" value="GLYCERALDEHYDE-3-PHOSPHATE DEHYDROGENASE 2"/>
    <property type="match status" value="1"/>
</dbReference>
<gene>
    <name evidence="10" type="primary">gap</name>
    <name evidence="10" type="ORF">BWY43_00157</name>
</gene>
<evidence type="ECO:0000256" key="8">
    <source>
        <dbReference type="RuleBase" id="RU361160"/>
    </source>
</evidence>
<keyword evidence="5" id="KW-0547">Nucleotide-binding</keyword>
<dbReference type="InterPro" id="IPR020828">
    <property type="entry name" value="GlycerAld_3-P_DH_NAD(P)-bd"/>
</dbReference>
<organism evidence="10">
    <name type="scientific">candidate division WS2 bacterium ADurb.Bin280</name>
    <dbReference type="NCBI Taxonomy" id="1852829"/>
    <lineage>
        <taxon>Bacteria</taxon>
        <taxon>candidate division WS2</taxon>
    </lineage>
</organism>
<dbReference type="GO" id="GO:0016620">
    <property type="term" value="F:oxidoreductase activity, acting on the aldehyde or oxo group of donors, NAD or NADP as acceptor"/>
    <property type="evidence" value="ECO:0007669"/>
    <property type="project" value="InterPro"/>
</dbReference>
<dbReference type="InterPro" id="IPR020831">
    <property type="entry name" value="GlycerAld/Erythrose_P_DH"/>
</dbReference>
<feature type="binding site" evidence="5">
    <location>
        <position position="136"/>
    </location>
    <ligand>
        <name>NAD(+)</name>
        <dbReference type="ChEBI" id="CHEBI:57540"/>
    </ligand>
</feature>
<dbReference type="FunFam" id="3.40.50.720:FF:000001">
    <property type="entry name" value="Glyceraldehyde-3-phosphate dehydrogenase"/>
    <property type="match status" value="1"/>
</dbReference>
<dbReference type="CDD" id="cd05214">
    <property type="entry name" value="GAPDH_I_N"/>
    <property type="match status" value="1"/>
</dbReference>
<evidence type="ECO:0000313" key="10">
    <source>
        <dbReference type="EMBL" id="OQA53230.1"/>
    </source>
</evidence>
<protein>
    <recommendedName>
        <fullName evidence="8">Glyceraldehyde-3-phosphate dehydrogenase</fullName>
        <ecNumber evidence="8">1.2.1.-</ecNumber>
    </recommendedName>
</protein>
<comment type="caution">
    <text evidence="10">The sequence shown here is derived from an EMBL/GenBank/DDBJ whole genome shotgun (WGS) entry which is preliminary data.</text>
</comment>
<dbReference type="Proteomes" id="UP000485367">
    <property type="component" value="Unassembled WGS sequence"/>
</dbReference>
<dbReference type="InterPro" id="IPR020830">
    <property type="entry name" value="GlycerAld_3-P_DH_AS"/>
</dbReference>
<keyword evidence="5" id="KW-0520">NAD</keyword>
<feature type="site" description="Activates thiol group during catalysis" evidence="6">
    <location>
        <position position="195"/>
    </location>
</feature>
<dbReference type="Pfam" id="PF02800">
    <property type="entry name" value="Gp_dh_C"/>
    <property type="match status" value="1"/>
</dbReference>
<dbReference type="SUPFAM" id="SSF51735">
    <property type="entry name" value="NAD(P)-binding Rossmann-fold domains"/>
    <property type="match status" value="1"/>
</dbReference>
<accession>A0A1V5SFB6</accession>
<comment type="similarity">
    <text evidence="1 7">Belongs to the glyceraldehyde-3-phosphate dehydrogenase family.</text>
</comment>
<feature type="binding site" evidence="4">
    <location>
        <begin position="167"/>
        <end position="169"/>
    </location>
    <ligand>
        <name>D-glyceraldehyde 3-phosphate</name>
        <dbReference type="ChEBI" id="CHEBI:59776"/>
    </ligand>
</feature>
<dbReference type="SUPFAM" id="SSF55347">
    <property type="entry name" value="Glyceraldehyde-3-phosphate dehydrogenase-like, C-terminal domain"/>
    <property type="match status" value="1"/>
</dbReference>
<dbReference type="AlphaFoldDB" id="A0A1V5SFB6"/>
<reference evidence="10" key="1">
    <citation type="submission" date="2017-02" db="EMBL/GenBank/DDBJ databases">
        <title>Delving into the versatile metabolic prowess of the omnipresent phylum Bacteroidetes.</title>
        <authorList>
            <person name="Nobu M.K."/>
            <person name="Mei R."/>
            <person name="Narihiro T."/>
            <person name="Kuroda K."/>
            <person name="Liu W.-T."/>
        </authorList>
    </citation>
    <scope>NUCLEOTIDE SEQUENCE</scope>
    <source>
        <strain evidence="10">ADurb.Bin280</strain>
    </source>
</reference>
<evidence type="ECO:0000259" key="9">
    <source>
        <dbReference type="SMART" id="SM00846"/>
    </source>
</evidence>
<dbReference type="InterPro" id="IPR020829">
    <property type="entry name" value="GlycerAld_3-P_DH_cat"/>
</dbReference>